<proteinExistence type="predicted"/>
<dbReference type="EMBL" id="JACEEZ010001126">
    <property type="protein sequence ID" value="KAG0729475.1"/>
    <property type="molecule type" value="Genomic_DNA"/>
</dbReference>
<evidence type="ECO:0000313" key="3">
    <source>
        <dbReference type="Proteomes" id="UP000770661"/>
    </source>
</evidence>
<feature type="compositionally biased region" description="Low complexity" evidence="1">
    <location>
        <begin position="76"/>
        <end position="85"/>
    </location>
</feature>
<name>A0A8J4YM81_CHIOP</name>
<protein>
    <submittedName>
        <fullName evidence="2">Uncharacterized protein</fullName>
    </submittedName>
</protein>
<evidence type="ECO:0000313" key="2">
    <source>
        <dbReference type="EMBL" id="KAG0729475.1"/>
    </source>
</evidence>
<feature type="compositionally biased region" description="Polar residues" evidence="1">
    <location>
        <begin position="112"/>
        <end position="123"/>
    </location>
</feature>
<feature type="region of interest" description="Disordered" evidence="1">
    <location>
        <begin position="76"/>
        <end position="123"/>
    </location>
</feature>
<gene>
    <name evidence="2" type="ORF">GWK47_030272</name>
</gene>
<dbReference type="AlphaFoldDB" id="A0A8J4YM81"/>
<dbReference type="Proteomes" id="UP000770661">
    <property type="component" value="Unassembled WGS sequence"/>
</dbReference>
<comment type="caution">
    <text evidence="2">The sequence shown here is derived from an EMBL/GenBank/DDBJ whole genome shotgun (WGS) entry which is preliminary data.</text>
</comment>
<sequence>MGCVQSSERDEADAEADHTPKAYSCRRPAKTTFLVPLVSDRSPKPTFLPCVSDRSTLPLPSPAQILLLPAAAAPMATAPHGHAPHSYTHTDGHCSRHIHTDRRTLLTPTPHRYTQTDGHSSAA</sequence>
<evidence type="ECO:0000256" key="1">
    <source>
        <dbReference type="SAM" id="MobiDB-lite"/>
    </source>
</evidence>
<feature type="region of interest" description="Disordered" evidence="1">
    <location>
        <begin position="1"/>
        <end position="23"/>
    </location>
</feature>
<organism evidence="2 3">
    <name type="scientific">Chionoecetes opilio</name>
    <name type="common">Atlantic snow crab</name>
    <name type="synonym">Cancer opilio</name>
    <dbReference type="NCBI Taxonomy" id="41210"/>
    <lineage>
        <taxon>Eukaryota</taxon>
        <taxon>Metazoa</taxon>
        <taxon>Ecdysozoa</taxon>
        <taxon>Arthropoda</taxon>
        <taxon>Crustacea</taxon>
        <taxon>Multicrustacea</taxon>
        <taxon>Malacostraca</taxon>
        <taxon>Eumalacostraca</taxon>
        <taxon>Eucarida</taxon>
        <taxon>Decapoda</taxon>
        <taxon>Pleocyemata</taxon>
        <taxon>Brachyura</taxon>
        <taxon>Eubrachyura</taxon>
        <taxon>Majoidea</taxon>
        <taxon>Majidae</taxon>
        <taxon>Chionoecetes</taxon>
    </lineage>
</organism>
<accession>A0A8J4YM81</accession>
<keyword evidence="3" id="KW-1185">Reference proteome</keyword>
<reference evidence="2" key="1">
    <citation type="submission" date="2020-07" db="EMBL/GenBank/DDBJ databases">
        <title>The High-quality genome of the commercially important snow crab, Chionoecetes opilio.</title>
        <authorList>
            <person name="Jeong J.-H."/>
            <person name="Ryu S."/>
        </authorList>
    </citation>
    <scope>NUCLEOTIDE SEQUENCE</scope>
    <source>
        <strain evidence="2">MADBK_172401_WGS</strain>
        <tissue evidence="2">Digestive gland</tissue>
    </source>
</reference>